<dbReference type="EMBL" id="JAMDHA010000005">
    <property type="protein sequence ID" value="MDD1007186.1"/>
    <property type="molecule type" value="Genomic_DNA"/>
</dbReference>
<feature type="chain" id="PRO_5040784767" description="Sel1 repeat family protein" evidence="1">
    <location>
        <begin position="18"/>
        <end position="176"/>
    </location>
</feature>
<gene>
    <name evidence="2" type="ORF">M5G27_06795</name>
</gene>
<dbReference type="AlphaFoldDB" id="A0A9X4H9D2"/>
<evidence type="ECO:0000313" key="2">
    <source>
        <dbReference type="EMBL" id="MDD1007186.1"/>
    </source>
</evidence>
<dbReference type="SUPFAM" id="SSF81901">
    <property type="entry name" value="HCP-like"/>
    <property type="match status" value="1"/>
</dbReference>
<keyword evidence="3" id="KW-1185">Reference proteome</keyword>
<protein>
    <recommendedName>
        <fullName evidence="4">Sel1 repeat family protein</fullName>
    </recommendedName>
</protein>
<name>A0A9X4H9D2_9PSED</name>
<dbReference type="RefSeq" id="WP_273875625.1">
    <property type="nucleotide sequence ID" value="NZ_JAMDHA010000005.1"/>
</dbReference>
<sequence length="176" mass="18261">MRIVVLLILLLALPASASDPVSLEANIADAISRDDLDAAGVALIELKEMACSGNPEAAAKIGRLYLFGNGLLGRDLEKAKSFLRFGAESGTSHSAADLAIAIATNAAGAEELQEAAKWAKVARYIDGEGSSDVVVQLVNLAAAGTDLTVGVQRGARWIQLYRTRGVTVEGSPCQPG</sequence>
<dbReference type="Gene3D" id="1.25.40.10">
    <property type="entry name" value="Tetratricopeptide repeat domain"/>
    <property type="match status" value="1"/>
</dbReference>
<reference evidence="2 3" key="1">
    <citation type="submission" date="2022-05" db="EMBL/GenBank/DDBJ databases">
        <title>Novel Pseudomonas spp. Isolated from a Rainbow Trout Aquaculture Facility.</title>
        <authorList>
            <person name="Testerman T."/>
            <person name="Graf J."/>
        </authorList>
    </citation>
    <scope>NUCLEOTIDE SEQUENCE [LARGE SCALE GENOMIC DNA]</scope>
    <source>
        <strain evidence="2 3">ID1042</strain>
    </source>
</reference>
<proteinExistence type="predicted"/>
<comment type="caution">
    <text evidence="2">The sequence shown here is derived from an EMBL/GenBank/DDBJ whole genome shotgun (WGS) entry which is preliminary data.</text>
</comment>
<evidence type="ECO:0008006" key="4">
    <source>
        <dbReference type="Google" id="ProtNLM"/>
    </source>
</evidence>
<dbReference type="InterPro" id="IPR011990">
    <property type="entry name" value="TPR-like_helical_dom_sf"/>
</dbReference>
<evidence type="ECO:0000256" key="1">
    <source>
        <dbReference type="SAM" id="SignalP"/>
    </source>
</evidence>
<accession>A0A9X4H9D2</accession>
<evidence type="ECO:0000313" key="3">
    <source>
        <dbReference type="Proteomes" id="UP001148185"/>
    </source>
</evidence>
<keyword evidence="1" id="KW-0732">Signal</keyword>
<dbReference type="Proteomes" id="UP001148185">
    <property type="component" value="Unassembled WGS sequence"/>
</dbReference>
<organism evidence="2 3">
    <name type="scientific">Pseudomonas shahriarae</name>
    <dbReference type="NCBI Taxonomy" id="2745512"/>
    <lineage>
        <taxon>Bacteria</taxon>
        <taxon>Pseudomonadati</taxon>
        <taxon>Pseudomonadota</taxon>
        <taxon>Gammaproteobacteria</taxon>
        <taxon>Pseudomonadales</taxon>
        <taxon>Pseudomonadaceae</taxon>
        <taxon>Pseudomonas</taxon>
    </lineage>
</organism>
<feature type="signal peptide" evidence="1">
    <location>
        <begin position="1"/>
        <end position="17"/>
    </location>
</feature>